<feature type="compositionally biased region" description="Basic and acidic residues" evidence="8">
    <location>
        <begin position="1093"/>
        <end position="1102"/>
    </location>
</feature>
<dbReference type="PANTHER" id="PTHR21646:SF24">
    <property type="entry name" value="UBIQUITIN CARBOXYL-TERMINAL HYDROLASE"/>
    <property type="match status" value="1"/>
</dbReference>
<feature type="compositionally biased region" description="Acidic residues" evidence="8">
    <location>
        <begin position="1064"/>
        <end position="1074"/>
    </location>
</feature>
<organism evidence="11 12">
    <name type="scientific">Heterobasidion irregulare (strain TC 32-1)</name>
    <dbReference type="NCBI Taxonomy" id="747525"/>
    <lineage>
        <taxon>Eukaryota</taxon>
        <taxon>Fungi</taxon>
        <taxon>Dikarya</taxon>
        <taxon>Basidiomycota</taxon>
        <taxon>Agaricomycotina</taxon>
        <taxon>Agaricomycetes</taxon>
        <taxon>Russulales</taxon>
        <taxon>Bondarzewiaceae</taxon>
        <taxon>Heterobasidion</taxon>
        <taxon>Heterobasidion annosum species complex</taxon>
    </lineage>
</organism>
<dbReference type="PROSITE" id="PS51283">
    <property type="entry name" value="DUSP"/>
    <property type="match status" value="1"/>
</dbReference>
<dbReference type="HOGENOM" id="CLU_001060_7_1_1"/>
<evidence type="ECO:0000313" key="12">
    <source>
        <dbReference type="Proteomes" id="UP000030671"/>
    </source>
</evidence>
<dbReference type="PROSITE" id="PS00973">
    <property type="entry name" value="USP_2"/>
    <property type="match status" value="1"/>
</dbReference>
<dbReference type="EC" id="3.4.19.12" evidence="3"/>
<dbReference type="InterPro" id="IPR028889">
    <property type="entry name" value="USP"/>
</dbReference>
<dbReference type="Pfam" id="PF06337">
    <property type="entry name" value="DUSP"/>
    <property type="match status" value="1"/>
</dbReference>
<keyword evidence="4" id="KW-0645">Protease</keyword>
<evidence type="ECO:0000256" key="3">
    <source>
        <dbReference type="ARBA" id="ARBA00012759"/>
    </source>
</evidence>
<feature type="region of interest" description="Disordered" evidence="8">
    <location>
        <begin position="16"/>
        <end position="37"/>
    </location>
</feature>
<sequence>MASQGEDHIEQTVIFDHTPSPAAEHVLPSDPHRSPAERGAFIDTARKRPLREGDTWYVVSQSWFKRWRRALSGMDSKEGGVLLEKDVGPVDNATIITNQGSLMLTVEEGIDYQLVPEDAWALLVRWYGQPSHPLPRKAIARGIHHQLALELHPPRLRVFRVTDDPQCSTPLATRDKTFIYASSAMQIKYLLKNLADAVEPNSTEEYRVWKVDPEDKEGSEFPSGAIIQNLRDEAEVRFEILKSSDRLLEDELIQNEEAFAVEFVKNGKWLISPPTNRPSAAENAVLSHVPPPLFSQETSFFNRMGQSSTSETASTSSFASTMLSGVSTAQGMSVPSTLAKPVSTPGTLGLGNMGNTCFMNSALQCLAHTKELMDYFLTGVYKDELNPDNPLGMNGEIAESFGALLERIWSTSSVANSYSPREFKSVLQRFAPQFSGYQQHDSQELVAFLLDGLHEDLNRVIKKPYVEKPDWEGGGDVDLVKLARQSWEGYMKRNDSVIVDLFQGQYKSTLICPECEKVSITFDPFMYLTLPLPVQKKWRHAIHYIPWDIEKPHVKVPVEINRDASFKDLRHLLGRWMGSNPDNLLTLETFSHRFYKNLDDSLLCGEMAEGDIIVCYELPCHAQQSRTYGAKKTDNDPFIIPIFLSDGSAARQLTYNRNNNSLFGHPFVVAVSQEDARSVGRMHEIVNEQLQRWTKLARDLWSWEAPTSDMEEVPIPHVADSITEIGENGEVVTLESAPDEGDISDEKGLVLQDDDEMMEDGEEREEPHRVGPKQNVFNLNLQVNYKDFGAGYSGYGANSQRFESWDSRRQNGEGEHPILLRQDDAFFVEFDENMKAYFFGETSRFENALFNTWETYTHPEYLEAMKQSSSKSEQGISLQDCLDEFTKEEELGEEDPWYCPRCKKHQQATKKFDLWNIPDVLVVHLKRFSNSRTLRDKIETFVDFPLEGLDLSEMAQERKVVKALRDQGVDISELGLEDLDEPLVYDLYGVDEHLGGLGGGHYRAYTYNHVTNEWYHFDDSYVTQTRPEAAVNPNAYLLFYKRRTSQPLGGKTHAKIQAARVQTEADDSPDEDEGPLIIRFDSQLPTPPSESDATQHYEKHQTPIDSTDLITEWTALPSGASSVSTTPPPLDEFPPSFERSRFDLILMDGTEDPLDAASHRFDLPDPSSKASPTSSNEAELDSDDDDLEPTYDPLYDTLNLGIDGYDEQMDHLDLPMINTIGSAELEVYGTEKDVARDTWVRAPPSTTESPESLEVIKRSSVMTDLLGSYRTLHSRET</sequence>
<gene>
    <name evidence="11" type="ORF">HETIRDRAFT_35930</name>
</gene>
<proteinExistence type="inferred from homology"/>
<evidence type="ECO:0000313" key="11">
    <source>
        <dbReference type="EMBL" id="ETW78846.1"/>
    </source>
</evidence>
<dbReference type="SUPFAM" id="SSF54001">
    <property type="entry name" value="Cysteine proteinases"/>
    <property type="match status" value="1"/>
</dbReference>
<dbReference type="Proteomes" id="UP000030671">
    <property type="component" value="Unassembled WGS sequence"/>
</dbReference>
<feature type="compositionally biased region" description="Acidic residues" evidence="8">
    <location>
        <begin position="1178"/>
        <end position="1189"/>
    </location>
</feature>
<dbReference type="SMART" id="SM00695">
    <property type="entry name" value="DUSP"/>
    <property type="match status" value="1"/>
</dbReference>
<dbReference type="AlphaFoldDB" id="W4K193"/>
<dbReference type="GO" id="GO:0006508">
    <property type="term" value="P:proteolysis"/>
    <property type="evidence" value="ECO:0007669"/>
    <property type="project" value="UniProtKB-KW"/>
</dbReference>
<dbReference type="GO" id="GO:0016579">
    <property type="term" value="P:protein deubiquitination"/>
    <property type="evidence" value="ECO:0007669"/>
    <property type="project" value="InterPro"/>
</dbReference>
<dbReference type="PROSITE" id="PS00972">
    <property type="entry name" value="USP_1"/>
    <property type="match status" value="1"/>
</dbReference>
<dbReference type="InterPro" id="IPR001394">
    <property type="entry name" value="Peptidase_C19_UCH"/>
</dbReference>
<dbReference type="RefSeq" id="XP_009548737.1">
    <property type="nucleotide sequence ID" value="XM_009550442.1"/>
</dbReference>
<dbReference type="STRING" id="747525.W4K193"/>
<dbReference type="eggNOG" id="KOG1870">
    <property type="taxonomic scope" value="Eukaryota"/>
</dbReference>
<keyword evidence="6" id="KW-0378">Hydrolase</keyword>
<dbReference type="InterPro" id="IPR035927">
    <property type="entry name" value="DUSP-like_sf"/>
</dbReference>
<comment type="catalytic activity">
    <reaction evidence="1">
        <text>Thiol-dependent hydrolysis of ester, thioester, amide, peptide and isopeptide bonds formed by the C-terminal Gly of ubiquitin (a 76-residue protein attached to proteins as an intracellular targeting signal).</text>
        <dbReference type="EC" id="3.4.19.12"/>
    </reaction>
</comment>
<dbReference type="KEGG" id="hir:HETIRDRAFT_35930"/>
<evidence type="ECO:0000259" key="10">
    <source>
        <dbReference type="PROSITE" id="PS51283"/>
    </source>
</evidence>
<keyword evidence="7" id="KW-0788">Thiol protease</keyword>
<feature type="compositionally biased region" description="Polar residues" evidence="8">
    <location>
        <begin position="1168"/>
        <end position="1177"/>
    </location>
</feature>
<evidence type="ECO:0000256" key="5">
    <source>
        <dbReference type="ARBA" id="ARBA00022786"/>
    </source>
</evidence>
<protein>
    <recommendedName>
        <fullName evidence="3">ubiquitinyl hydrolase 1</fullName>
        <ecNumber evidence="3">3.4.19.12</ecNumber>
    </recommendedName>
</protein>
<dbReference type="Gene3D" id="3.30.2230.10">
    <property type="entry name" value="DUSP-like"/>
    <property type="match status" value="1"/>
</dbReference>
<dbReference type="Gene3D" id="3.90.70.10">
    <property type="entry name" value="Cysteine proteinases"/>
    <property type="match status" value="2"/>
</dbReference>
<evidence type="ECO:0000256" key="4">
    <source>
        <dbReference type="ARBA" id="ARBA00022670"/>
    </source>
</evidence>
<dbReference type="Pfam" id="PF00443">
    <property type="entry name" value="UCH"/>
    <property type="match status" value="1"/>
</dbReference>
<name>W4K193_HETIT</name>
<keyword evidence="12" id="KW-1185">Reference proteome</keyword>
<dbReference type="GO" id="GO:0004843">
    <property type="term" value="F:cysteine-type deubiquitinase activity"/>
    <property type="evidence" value="ECO:0007669"/>
    <property type="project" value="UniProtKB-EC"/>
</dbReference>
<dbReference type="OrthoDB" id="292964at2759"/>
<comment type="similarity">
    <text evidence="2">Belongs to the peptidase C19 family.</text>
</comment>
<dbReference type="GeneID" id="20671806"/>
<dbReference type="InterPro" id="IPR018200">
    <property type="entry name" value="USP_CS"/>
</dbReference>
<dbReference type="SUPFAM" id="SSF143791">
    <property type="entry name" value="DUSP-like"/>
    <property type="match status" value="1"/>
</dbReference>
<dbReference type="InParanoid" id="W4K193"/>
<dbReference type="FunCoup" id="W4K193">
    <property type="interactions" value="444"/>
</dbReference>
<reference evidence="11 12" key="1">
    <citation type="journal article" date="2012" name="New Phytol.">
        <title>Insight into trade-off between wood decay and parasitism from the genome of a fungal forest pathogen.</title>
        <authorList>
            <person name="Olson A."/>
            <person name="Aerts A."/>
            <person name="Asiegbu F."/>
            <person name="Belbahri L."/>
            <person name="Bouzid O."/>
            <person name="Broberg A."/>
            <person name="Canback B."/>
            <person name="Coutinho P.M."/>
            <person name="Cullen D."/>
            <person name="Dalman K."/>
            <person name="Deflorio G."/>
            <person name="van Diepen L.T."/>
            <person name="Dunand C."/>
            <person name="Duplessis S."/>
            <person name="Durling M."/>
            <person name="Gonthier P."/>
            <person name="Grimwood J."/>
            <person name="Fossdal C.G."/>
            <person name="Hansson D."/>
            <person name="Henrissat B."/>
            <person name="Hietala A."/>
            <person name="Himmelstrand K."/>
            <person name="Hoffmeister D."/>
            <person name="Hogberg N."/>
            <person name="James T.Y."/>
            <person name="Karlsson M."/>
            <person name="Kohler A."/>
            <person name="Kues U."/>
            <person name="Lee Y.H."/>
            <person name="Lin Y.C."/>
            <person name="Lind M."/>
            <person name="Lindquist E."/>
            <person name="Lombard V."/>
            <person name="Lucas S."/>
            <person name="Lunden K."/>
            <person name="Morin E."/>
            <person name="Murat C."/>
            <person name="Park J."/>
            <person name="Raffaello T."/>
            <person name="Rouze P."/>
            <person name="Salamov A."/>
            <person name="Schmutz J."/>
            <person name="Solheim H."/>
            <person name="Stahlberg J."/>
            <person name="Velez H."/>
            <person name="de Vries R.P."/>
            <person name="Wiebenga A."/>
            <person name="Woodward S."/>
            <person name="Yakovlev I."/>
            <person name="Garbelotto M."/>
            <person name="Martin F."/>
            <person name="Grigoriev I.V."/>
            <person name="Stenlid J."/>
        </authorList>
    </citation>
    <scope>NUCLEOTIDE SEQUENCE [LARGE SCALE GENOMIC DNA]</scope>
    <source>
        <strain evidence="11 12">TC 32-1</strain>
    </source>
</reference>
<evidence type="ECO:0000256" key="6">
    <source>
        <dbReference type="ARBA" id="ARBA00022801"/>
    </source>
</evidence>
<dbReference type="InterPro" id="IPR006615">
    <property type="entry name" value="Pept_C19_DUSP"/>
</dbReference>
<dbReference type="EMBL" id="KI925461">
    <property type="protein sequence ID" value="ETW78846.1"/>
    <property type="molecule type" value="Genomic_DNA"/>
</dbReference>
<feature type="region of interest" description="Disordered" evidence="8">
    <location>
        <begin position="1050"/>
        <end position="1106"/>
    </location>
</feature>
<dbReference type="InterPro" id="IPR050185">
    <property type="entry name" value="Ub_carboxyl-term_hydrolase"/>
</dbReference>
<evidence type="ECO:0000256" key="2">
    <source>
        <dbReference type="ARBA" id="ARBA00009085"/>
    </source>
</evidence>
<dbReference type="PANTHER" id="PTHR21646">
    <property type="entry name" value="UBIQUITIN CARBOXYL-TERMINAL HYDROLASE"/>
    <property type="match status" value="1"/>
</dbReference>
<feature type="domain" description="USP" evidence="9">
    <location>
        <begin position="348"/>
        <end position="1043"/>
    </location>
</feature>
<dbReference type="InterPro" id="IPR038765">
    <property type="entry name" value="Papain-like_cys_pep_sf"/>
</dbReference>
<accession>W4K193</accession>
<evidence type="ECO:0000256" key="8">
    <source>
        <dbReference type="SAM" id="MobiDB-lite"/>
    </source>
</evidence>
<evidence type="ECO:0000256" key="7">
    <source>
        <dbReference type="ARBA" id="ARBA00022807"/>
    </source>
</evidence>
<keyword evidence="5" id="KW-0833">Ubl conjugation pathway</keyword>
<feature type="region of interest" description="Disordered" evidence="8">
    <location>
        <begin position="1155"/>
        <end position="1190"/>
    </location>
</feature>
<evidence type="ECO:0000259" key="9">
    <source>
        <dbReference type="PROSITE" id="PS50235"/>
    </source>
</evidence>
<dbReference type="PROSITE" id="PS50235">
    <property type="entry name" value="USP_3"/>
    <property type="match status" value="1"/>
</dbReference>
<feature type="domain" description="DUSP" evidence="10">
    <location>
        <begin position="33"/>
        <end position="139"/>
    </location>
</feature>
<evidence type="ECO:0000256" key="1">
    <source>
        <dbReference type="ARBA" id="ARBA00000707"/>
    </source>
</evidence>